<dbReference type="AlphaFoldDB" id="A0A1F6CLX6"/>
<dbReference type="InterPro" id="IPR016185">
    <property type="entry name" value="PreATP-grasp_dom_sf"/>
</dbReference>
<proteinExistence type="inferred from homology"/>
<dbReference type="InterPro" id="IPR011127">
    <property type="entry name" value="Dala_Dala_lig_N"/>
</dbReference>
<comment type="subcellular location">
    <subcellularLocation>
        <location evidence="1">Cytoplasm</location>
    </subcellularLocation>
</comment>
<dbReference type="PROSITE" id="PS50975">
    <property type="entry name" value="ATP_GRASP"/>
    <property type="match status" value="1"/>
</dbReference>
<keyword evidence="3" id="KW-0963">Cytoplasm</keyword>
<dbReference type="Gene3D" id="3.30.1490.20">
    <property type="entry name" value="ATP-grasp fold, A domain"/>
    <property type="match status" value="1"/>
</dbReference>
<keyword evidence="8" id="KW-0573">Peptidoglycan synthesis</keyword>
<dbReference type="SUPFAM" id="SSF52440">
    <property type="entry name" value="PreATP-grasp domain"/>
    <property type="match status" value="1"/>
</dbReference>
<evidence type="ECO:0000313" key="12">
    <source>
        <dbReference type="EMBL" id="OGG50078.1"/>
    </source>
</evidence>
<evidence type="ECO:0000256" key="1">
    <source>
        <dbReference type="ARBA" id="ARBA00004496"/>
    </source>
</evidence>
<dbReference type="GO" id="GO:0008716">
    <property type="term" value="F:D-alanine-D-alanine ligase activity"/>
    <property type="evidence" value="ECO:0007669"/>
    <property type="project" value="InterPro"/>
</dbReference>
<dbReference type="GO" id="GO:0046872">
    <property type="term" value="F:metal ion binding"/>
    <property type="evidence" value="ECO:0007669"/>
    <property type="project" value="InterPro"/>
</dbReference>
<feature type="domain" description="ATP-grasp" evidence="11">
    <location>
        <begin position="111"/>
        <end position="318"/>
    </location>
</feature>
<evidence type="ECO:0000256" key="7">
    <source>
        <dbReference type="ARBA" id="ARBA00022960"/>
    </source>
</evidence>
<reference evidence="12 13" key="1">
    <citation type="journal article" date="2016" name="Nat. Commun.">
        <title>Thousands of microbial genomes shed light on interconnected biogeochemical processes in an aquifer system.</title>
        <authorList>
            <person name="Anantharaman K."/>
            <person name="Brown C.T."/>
            <person name="Hug L.A."/>
            <person name="Sharon I."/>
            <person name="Castelle C.J."/>
            <person name="Probst A.J."/>
            <person name="Thomas B.C."/>
            <person name="Singh A."/>
            <person name="Wilkins M.J."/>
            <person name="Karaoz U."/>
            <person name="Brodie E.L."/>
            <person name="Williams K.H."/>
            <person name="Hubbard S.S."/>
            <person name="Banfield J.F."/>
        </authorList>
    </citation>
    <scope>NUCLEOTIDE SEQUENCE [LARGE SCALE GENOMIC DNA]</scope>
</reference>
<dbReference type="Gene3D" id="3.40.50.20">
    <property type="match status" value="2"/>
</dbReference>
<keyword evidence="7" id="KW-0133">Cell shape</keyword>
<evidence type="ECO:0000256" key="8">
    <source>
        <dbReference type="ARBA" id="ARBA00022984"/>
    </source>
</evidence>
<evidence type="ECO:0000256" key="4">
    <source>
        <dbReference type="ARBA" id="ARBA00022598"/>
    </source>
</evidence>
<dbReference type="GO" id="GO:0008360">
    <property type="term" value="P:regulation of cell shape"/>
    <property type="evidence" value="ECO:0007669"/>
    <property type="project" value="UniProtKB-KW"/>
</dbReference>
<dbReference type="GO" id="GO:0009252">
    <property type="term" value="P:peptidoglycan biosynthetic process"/>
    <property type="evidence" value="ECO:0007669"/>
    <property type="project" value="UniProtKB-KW"/>
</dbReference>
<keyword evidence="6 10" id="KW-0067">ATP-binding</keyword>
<dbReference type="PANTHER" id="PTHR23132">
    <property type="entry name" value="D-ALANINE--D-ALANINE LIGASE"/>
    <property type="match status" value="1"/>
</dbReference>
<accession>A0A1F6CLX6</accession>
<gene>
    <name evidence="12" type="ORF">A2704_06020</name>
</gene>
<keyword evidence="9" id="KW-0961">Cell wall biogenesis/degradation</keyword>
<evidence type="ECO:0000256" key="3">
    <source>
        <dbReference type="ARBA" id="ARBA00022490"/>
    </source>
</evidence>
<dbReference type="InterPro" id="IPR013815">
    <property type="entry name" value="ATP_grasp_subdomain_1"/>
</dbReference>
<evidence type="ECO:0000256" key="2">
    <source>
        <dbReference type="ARBA" id="ARBA00010871"/>
    </source>
</evidence>
<dbReference type="InterPro" id="IPR011761">
    <property type="entry name" value="ATP-grasp"/>
</dbReference>
<dbReference type="GO" id="GO:0071555">
    <property type="term" value="P:cell wall organization"/>
    <property type="evidence" value="ECO:0007669"/>
    <property type="project" value="UniProtKB-KW"/>
</dbReference>
<evidence type="ECO:0000313" key="13">
    <source>
        <dbReference type="Proteomes" id="UP000176445"/>
    </source>
</evidence>
<name>A0A1F6CLX6_9BACT</name>
<dbReference type="PANTHER" id="PTHR23132:SF23">
    <property type="entry name" value="D-ALANINE--D-ALANINE LIGASE B"/>
    <property type="match status" value="1"/>
</dbReference>
<dbReference type="InterPro" id="IPR000291">
    <property type="entry name" value="D-Ala_lig_Van_CS"/>
</dbReference>
<comment type="caution">
    <text evidence="12">The sequence shown here is derived from an EMBL/GenBank/DDBJ whole genome shotgun (WGS) entry which is preliminary data.</text>
</comment>
<dbReference type="Gene3D" id="3.30.470.20">
    <property type="entry name" value="ATP-grasp fold, B domain"/>
    <property type="match status" value="1"/>
</dbReference>
<keyword evidence="4" id="KW-0436">Ligase</keyword>
<dbReference type="GO" id="GO:0005524">
    <property type="term" value="F:ATP binding"/>
    <property type="evidence" value="ECO:0007669"/>
    <property type="project" value="UniProtKB-UniRule"/>
</dbReference>
<dbReference type="GO" id="GO:0005737">
    <property type="term" value="C:cytoplasm"/>
    <property type="evidence" value="ECO:0007669"/>
    <property type="project" value="UniProtKB-SubCell"/>
</dbReference>
<evidence type="ECO:0000256" key="10">
    <source>
        <dbReference type="PROSITE-ProRule" id="PRU00409"/>
    </source>
</evidence>
<evidence type="ECO:0000259" key="11">
    <source>
        <dbReference type="PROSITE" id="PS50975"/>
    </source>
</evidence>
<dbReference type="Proteomes" id="UP000176445">
    <property type="component" value="Unassembled WGS sequence"/>
</dbReference>
<dbReference type="EMBL" id="MFKW01000057">
    <property type="protein sequence ID" value="OGG50078.1"/>
    <property type="molecule type" value="Genomic_DNA"/>
</dbReference>
<keyword evidence="5 10" id="KW-0547">Nucleotide-binding</keyword>
<evidence type="ECO:0000256" key="5">
    <source>
        <dbReference type="ARBA" id="ARBA00022741"/>
    </source>
</evidence>
<dbReference type="SUPFAM" id="SSF56059">
    <property type="entry name" value="Glutathione synthetase ATP-binding domain-like"/>
    <property type="match status" value="1"/>
</dbReference>
<evidence type="ECO:0000256" key="6">
    <source>
        <dbReference type="ARBA" id="ARBA00022840"/>
    </source>
</evidence>
<dbReference type="InterPro" id="IPR011095">
    <property type="entry name" value="Dala_Dala_lig_C"/>
</dbReference>
<dbReference type="PROSITE" id="PS00844">
    <property type="entry name" value="DALA_DALA_LIGASE_2"/>
    <property type="match status" value="1"/>
</dbReference>
<sequence length="322" mass="35002">MARLSVGILRGGTSSEYDLSLKSGAAMLAALSPDRYDARDIFIDKRGYWHLRGAPVDAARALAQIDVVLNALHGGVGEDGTVQRILDRAGVPYAGARPQAAALSLNKIRAREVLQQAGVRMPHAVSFNLGNELTTGEMARLVFEQFGPPYIVKPAQEGASTGVTLAMSLIELPDVLGDVLDAFGAALVEEYIRGEEASVGVIEDFRNEELYVLPPAHVILPEDLRFLEPDYHREGNLRHNVPSNFSDSQKRAIAELARAAHRALGLSHFSRADIITTPRAAYLLEVNAIPGLYPSASFPHMLESVGSSVREFLEHAIHLARR</sequence>
<organism evidence="12 13">
    <name type="scientific">Candidatus Kaiserbacteria bacterium RIFCSPHIGHO2_01_FULL_54_36b</name>
    <dbReference type="NCBI Taxonomy" id="1798483"/>
    <lineage>
        <taxon>Bacteria</taxon>
        <taxon>Candidatus Kaiseribacteriota</taxon>
    </lineage>
</organism>
<dbReference type="Pfam" id="PF01820">
    <property type="entry name" value="Dala_Dala_lig_N"/>
    <property type="match status" value="1"/>
</dbReference>
<protein>
    <recommendedName>
        <fullName evidence="11">ATP-grasp domain-containing protein</fullName>
    </recommendedName>
</protein>
<evidence type="ECO:0000256" key="9">
    <source>
        <dbReference type="ARBA" id="ARBA00023316"/>
    </source>
</evidence>
<comment type="similarity">
    <text evidence="2">Belongs to the D-alanine--D-alanine ligase family.</text>
</comment>
<dbReference type="Pfam" id="PF07478">
    <property type="entry name" value="Dala_Dala_lig_C"/>
    <property type="match status" value="1"/>
</dbReference>